<feature type="compositionally biased region" description="Low complexity" evidence="1">
    <location>
        <begin position="961"/>
        <end position="993"/>
    </location>
</feature>
<dbReference type="OrthoDB" id="332866at2759"/>
<feature type="region of interest" description="Disordered" evidence="1">
    <location>
        <begin position="1595"/>
        <end position="1616"/>
    </location>
</feature>
<protein>
    <submittedName>
        <fullName evidence="2">Uncharacterized protein</fullName>
    </submittedName>
</protein>
<reference evidence="2 3" key="1">
    <citation type="submission" date="2014-03" db="EMBL/GenBank/DDBJ databases">
        <authorList>
            <person name="Sibley D."/>
            <person name="Venepally P."/>
            <person name="Karamycheva S."/>
            <person name="Hadjithomas M."/>
            <person name="Khan A."/>
            <person name="Brunk B."/>
            <person name="Roos D."/>
            <person name="Caler E."/>
            <person name="Lorenzi H."/>
        </authorList>
    </citation>
    <scope>NUCLEOTIDE SEQUENCE [LARGE SCALE GENOMIC DNA]</scope>
    <source>
        <strain evidence="3">p89</strain>
    </source>
</reference>
<name>A0A086J8C7_TOXGO</name>
<feature type="region of interest" description="Disordered" evidence="1">
    <location>
        <begin position="1203"/>
        <end position="1261"/>
    </location>
</feature>
<feature type="region of interest" description="Disordered" evidence="1">
    <location>
        <begin position="552"/>
        <end position="573"/>
    </location>
</feature>
<feature type="compositionally biased region" description="Basic and acidic residues" evidence="1">
    <location>
        <begin position="1947"/>
        <end position="1961"/>
    </location>
</feature>
<sequence>MELQFDAELPRLQTRALPAASSWIQPALVSPHHRPCLRPRVARRASPASPSSSSRVSSSSSSFSSCSSSSSAAEHSRCCRVCQSYLGGGGRGEALHLPLRGQRPVPLALEKRLDDLAIIFFINGCLRGSGEDPAEEQGFSRPQDRKRTRRTCRDAPYPNDHHSFSVAASFSPSTCSPSSSCGWARAADGEASGLASRRVWEEASASGDLRGGPAGCHSASAAHPEPSEDELLAVYSEGFSALFASAGPFSKHGEAEEECFSGQDKDRSLPCPRGLSALNACCFHRFFPSCQTRACASSPRWCSSSRCRVGEESKEGNASSYDAPEACTLVSLSSAVGCSCSSSSPFSLSPPCGSRALLLLHREFAKTPAGVLAWHRLQASLLRASQSLASFFSMLTEAFCLLQKSSSRHRWPPLVRAWLLPLSRCGPLPLERSEQRRKAKRERQTKREREKPDEEAEECGREGGACRVERDRTATPKEPMGGSMKARDSIWRHRSLSAFSWSRQGCTFADWVADALGPLAREVATNFHVVFQLQGLLQFLLPPFPARSRRVSFPPKSLPGRPPFRPSSPPPEVPTHVCSLAASSIGRASLAVSFSPGYTAQLEEVPNGLRSSLAAIREAACVGDAEAVAGATLSSLPFAASEAGAGLEPGLDAGLLPPTAVALLGWFFPEEEDKEKQLASGQMLQRATLLRLKFFIKRLRSALQAGRLREASRLARRAFHSCPSYGGELMHATALSLIAVQEGDPVHALRLLSFAFSRGSLLLSLSVSSAEASSGEKGETKEEDASRGAAGLRVTDGSFLSCLLSSIPLSREATQGLLGGRETRTQGAFFLSSDKDPVSPSALCLYVIGFLSLRIARLLISFPDLLSLLTCDPVDTLFSLYPPTASPVPLPGLRLPFFRCLRAPQAGEESGQEAENPGLRGSDSSVSSATPSGAGVSVSASVFSRAGEGRAKTEAEGSDEVSGVSAQSALGGAGARLRPAESPLSRRSLLSPPQRQTTRLPCAYSATGEEQAAVTTGASDRRGFGEPPTEGGATRGGLLWATSLSRFTEELGSTRTGETVRPAKKKRVNGGNNFFGEPKERTSLRQSSCIPDSQKPFLLHDEGDQGHRRVFCSAVRKLSARRPLDADSSFSLDSLFDHGTLVSPSSSPCTPSLNSSLPVFFCHARSLYESRPSEERGAVVGVGYNSLQTSSLEAFLSHARKRMKRRRDEERGLMQRAAAEREDGRSRQSRGPRRSLDRLGEDSETDEGGSDQDEAWSSGKRQRQRARAVLLGAAWTAAKENARGNAEDWSKLMPSDKPSVFRAFGPETKESLAASSPSVSRSTGILGILASNLFLTLALRCCELLNLPRFVQASPSLLQDVADQQSLQASSRFPSFSSFCRSPSRTSTHAFSCRPSCPQGSSSLLLLCRQLHLKCLVACLVSAWRQSEREAEAARRRENRRDARRPSHREEDEEEEAYALSAPKQFLGLGSETDLLHEVLSLMSAFVQGSGRNRETPESPADCGPSERQEQGFFMQRSTFWAAVRSANLSDQEGWDILALLCATLSADGEGDGEARDRESPVCVQQYRKAEAGMRRDFCALRRLLFQREAALKSRTSRGGSWNRQPGEAETVTDCGALTSDACREDERTARDKSKNGRDVDALAQEAAETVALEHQQGGREQGEEGDASVLSTGKRYPFRRCDVVQALHAQAAYRLSVMAGAASEIPLDSFLQNLPVSFFLSQTGAPRAMVASGGTLGLEEGRRSSAEGQGEAEEQTKHKWLLEEFILAADREAEAVFSAGLPASLNEYWGTGPDSSGFTAYEDERENIFTFLQDFPTLQQLLSLAGAKHGEDCEEEERDGARDELFIAADLRLLLILVHLRNLSPIRHLLLRLDDSVARLQAKRGMGRRGPAIASRGEICFVKGMTLAFLAGAEKRRMRERLDSENGAPGPSKKSKHIRQVWMPARTDKGEKHPNAEVRRTSLRPWSASPAVGSRRKLTLPFPLSGQPCAGNSVSFSPRGRGQCCGASEAKKRSLSAQTKGDGAHGSPASALSVVSSCFAASLSNTPKRLRRCLSPYHRQASLERNEERLEDEAETEGGAGTRQRATEEATSSQTRKTQNGTGCCQGDQAAALLACEDEAGAGKAEGETGEAPDGTETDQEGFFEMHARNQRDDRLRSVNATPAHPVGLSSTRDSDMFSPLSAASSASRASSLSSLARPRHLGSLAAGASQEAFWPLRGAQVKRAVGSGAAEERGDFSRWSSSSASWRDSEDSSCVAAWQEEGDERADATKRGSGDLLGLGLSLLPRDPLCEARRLGERGTQAEQSVIRRETEMSLLLLHARLHLERALSIWRTQGFSVGVFGGYQQRAWVKDAYCVLLAACGQERRLLEKLAEHGGAGSSFSSLGVRWVAKAMAGGTQTCEGNQPTGGCESHEGLEEKYKIKEVLAHQLERVKEHIFFYRTKLAEASDPHFQFSRVFRDQRAN</sequence>
<feature type="compositionally biased region" description="Polar residues" evidence="1">
    <location>
        <begin position="2090"/>
        <end position="2104"/>
    </location>
</feature>
<feature type="region of interest" description="Disordered" evidence="1">
    <location>
        <begin position="1489"/>
        <end position="1508"/>
    </location>
</feature>
<dbReference type="Proteomes" id="UP000028828">
    <property type="component" value="Unassembled WGS sequence"/>
</dbReference>
<evidence type="ECO:0000256" key="1">
    <source>
        <dbReference type="SAM" id="MobiDB-lite"/>
    </source>
</evidence>
<feature type="region of interest" description="Disordered" evidence="1">
    <location>
        <begin position="906"/>
        <end position="935"/>
    </location>
</feature>
<feature type="region of interest" description="Disordered" evidence="1">
    <location>
        <begin position="431"/>
        <end position="486"/>
    </location>
</feature>
<feature type="region of interest" description="Disordered" evidence="1">
    <location>
        <begin position="130"/>
        <end position="156"/>
    </location>
</feature>
<organism evidence="2 3">
    <name type="scientific">Toxoplasma gondii p89</name>
    <dbReference type="NCBI Taxonomy" id="943119"/>
    <lineage>
        <taxon>Eukaryota</taxon>
        <taxon>Sar</taxon>
        <taxon>Alveolata</taxon>
        <taxon>Apicomplexa</taxon>
        <taxon>Conoidasida</taxon>
        <taxon>Coccidia</taxon>
        <taxon>Eucoccidiorida</taxon>
        <taxon>Eimeriorina</taxon>
        <taxon>Sarcocystidae</taxon>
        <taxon>Toxoplasma</taxon>
    </lineage>
</organism>
<feature type="compositionally biased region" description="Low complexity" evidence="1">
    <location>
        <begin position="44"/>
        <end position="62"/>
    </location>
</feature>
<feature type="compositionally biased region" description="Basic and acidic residues" evidence="1">
    <location>
        <begin position="1206"/>
        <end position="1226"/>
    </location>
</feature>
<accession>A0A086J8C7</accession>
<feature type="region of interest" description="Disordered" evidence="1">
    <location>
        <begin position="2064"/>
        <end position="2104"/>
    </location>
</feature>
<feature type="compositionally biased region" description="Pro residues" evidence="1">
    <location>
        <begin position="556"/>
        <end position="573"/>
    </location>
</feature>
<comment type="caution">
    <text evidence="2">The sequence shown here is derived from an EMBL/GenBank/DDBJ whole genome shotgun (WGS) entry which is preliminary data.</text>
</comment>
<proteinExistence type="predicted"/>
<feature type="compositionally biased region" description="Low complexity" evidence="1">
    <location>
        <begin position="921"/>
        <end position="935"/>
    </location>
</feature>
<feature type="compositionally biased region" description="Acidic residues" evidence="1">
    <location>
        <begin position="1242"/>
        <end position="1254"/>
    </location>
</feature>
<dbReference type="EMBL" id="AEYI02002399">
    <property type="protein sequence ID" value="KFG28395.1"/>
    <property type="molecule type" value="Genomic_DNA"/>
</dbReference>
<gene>
    <name evidence="2" type="ORF">TGP89_295770</name>
</gene>
<feature type="region of interest" description="Disordered" evidence="1">
    <location>
        <begin position="1050"/>
        <end position="1087"/>
    </location>
</feature>
<feature type="compositionally biased region" description="Basic and acidic residues" evidence="1">
    <location>
        <begin position="1434"/>
        <end position="1450"/>
    </location>
</feature>
<feature type="region of interest" description="Disordered" evidence="1">
    <location>
        <begin position="949"/>
        <end position="1036"/>
    </location>
</feature>
<feature type="region of interest" description="Disordered" evidence="1">
    <location>
        <begin position="40"/>
        <end position="62"/>
    </location>
</feature>
<feature type="region of interest" description="Disordered" evidence="1">
    <location>
        <begin position="1921"/>
        <end position="1975"/>
    </location>
</feature>
<evidence type="ECO:0000313" key="2">
    <source>
        <dbReference type="EMBL" id="KFG28395.1"/>
    </source>
</evidence>
<dbReference type="VEuPathDB" id="ToxoDB:TGP89_295770"/>
<feature type="region of interest" description="Disordered" evidence="1">
    <location>
        <begin position="1434"/>
        <end position="1457"/>
    </location>
</feature>
<feature type="region of interest" description="Disordered" evidence="1">
    <location>
        <begin position="2155"/>
        <end position="2181"/>
    </location>
</feature>
<evidence type="ECO:0000313" key="3">
    <source>
        <dbReference type="Proteomes" id="UP000028828"/>
    </source>
</evidence>